<dbReference type="PROSITE" id="PS50011">
    <property type="entry name" value="PROTEIN_KINASE_DOM"/>
    <property type="match status" value="1"/>
</dbReference>
<dbReference type="GO" id="GO:0004674">
    <property type="term" value="F:protein serine/threonine kinase activity"/>
    <property type="evidence" value="ECO:0007669"/>
    <property type="project" value="UniProtKB-KW"/>
</dbReference>
<evidence type="ECO:0000313" key="12">
    <source>
        <dbReference type="EMBL" id="CAG7648503.1"/>
    </source>
</evidence>
<feature type="compositionally biased region" description="Low complexity" evidence="10">
    <location>
        <begin position="429"/>
        <end position="448"/>
    </location>
</feature>
<name>A0A9W4H3Y8_9ACTN</name>
<comment type="catalytic activity">
    <reaction evidence="7">
        <text>L-threonyl-[protein] + ATP = O-phospho-L-threonyl-[protein] + ADP + H(+)</text>
        <dbReference type="Rhea" id="RHEA:46608"/>
        <dbReference type="Rhea" id="RHEA-COMP:11060"/>
        <dbReference type="Rhea" id="RHEA-COMP:11605"/>
        <dbReference type="ChEBI" id="CHEBI:15378"/>
        <dbReference type="ChEBI" id="CHEBI:30013"/>
        <dbReference type="ChEBI" id="CHEBI:30616"/>
        <dbReference type="ChEBI" id="CHEBI:61977"/>
        <dbReference type="ChEBI" id="CHEBI:456216"/>
        <dbReference type="EC" id="2.7.11.1"/>
    </reaction>
</comment>
<evidence type="ECO:0000256" key="4">
    <source>
        <dbReference type="ARBA" id="ARBA00022741"/>
    </source>
</evidence>
<dbReference type="RefSeq" id="WP_205047820.1">
    <property type="nucleotide sequence ID" value="NZ_CAJVAX010000018.1"/>
</dbReference>
<evidence type="ECO:0000256" key="1">
    <source>
        <dbReference type="ARBA" id="ARBA00012513"/>
    </source>
</evidence>
<evidence type="ECO:0000256" key="2">
    <source>
        <dbReference type="ARBA" id="ARBA00022527"/>
    </source>
</evidence>
<dbReference type="InterPro" id="IPR008271">
    <property type="entry name" value="Ser/Thr_kinase_AS"/>
</dbReference>
<dbReference type="PROSITE" id="PS00107">
    <property type="entry name" value="PROTEIN_KINASE_ATP"/>
    <property type="match status" value="1"/>
</dbReference>
<dbReference type="GO" id="GO:0005524">
    <property type="term" value="F:ATP binding"/>
    <property type="evidence" value="ECO:0007669"/>
    <property type="project" value="UniProtKB-UniRule"/>
</dbReference>
<feature type="domain" description="Protein kinase" evidence="11">
    <location>
        <begin position="12"/>
        <end position="274"/>
    </location>
</feature>
<dbReference type="InterPro" id="IPR000719">
    <property type="entry name" value="Prot_kinase_dom"/>
</dbReference>
<evidence type="ECO:0000256" key="9">
    <source>
        <dbReference type="PROSITE-ProRule" id="PRU10141"/>
    </source>
</evidence>
<evidence type="ECO:0000256" key="10">
    <source>
        <dbReference type="SAM" id="MobiDB-lite"/>
    </source>
</evidence>
<feature type="compositionally biased region" description="Pro residues" evidence="10">
    <location>
        <begin position="278"/>
        <end position="307"/>
    </location>
</feature>
<protein>
    <recommendedName>
        <fullName evidence="1">non-specific serine/threonine protein kinase</fullName>
        <ecNumber evidence="1">2.7.11.1</ecNumber>
    </recommendedName>
</protein>
<keyword evidence="2 12" id="KW-0723">Serine/threonine-protein kinase</keyword>
<evidence type="ECO:0000256" key="3">
    <source>
        <dbReference type="ARBA" id="ARBA00022679"/>
    </source>
</evidence>
<feature type="compositionally biased region" description="Low complexity" evidence="10">
    <location>
        <begin position="363"/>
        <end position="388"/>
    </location>
</feature>
<feature type="region of interest" description="Disordered" evidence="10">
    <location>
        <begin position="352"/>
        <end position="453"/>
    </location>
</feature>
<dbReference type="PROSITE" id="PS00108">
    <property type="entry name" value="PROTEIN_KINASE_ST"/>
    <property type="match status" value="1"/>
</dbReference>
<evidence type="ECO:0000256" key="6">
    <source>
        <dbReference type="ARBA" id="ARBA00022840"/>
    </source>
</evidence>
<accession>A0A9W4H3Y8</accession>
<dbReference type="EMBL" id="CAJVAX010000018">
    <property type="protein sequence ID" value="CAG7648503.1"/>
    <property type="molecule type" value="Genomic_DNA"/>
</dbReference>
<feature type="region of interest" description="Disordered" evidence="10">
    <location>
        <begin position="265"/>
        <end position="319"/>
    </location>
</feature>
<keyword evidence="6 9" id="KW-0067">ATP-binding</keyword>
<dbReference type="InterPro" id="IPR017441">
    <property type="entry name" value="Protein_kinase_ATP_BS"/>
</dbReference>
<evidence type="ECO:0000256" key="8">
    <source>
        <dbReference type="ARBA" id="ARBA00048679"/>
    </source>
</evidence>
<dbReference type="AlphaFoldDB" id="A0A9W4H3Y8"/>
<evidence type="ECO:0000313" key="13">
    <source>
        <dbReference type="Proteomes" id="UP001153328"/>
    </source>
</evidence>
<sequence length="560" mass="56986">MWDRGTVLGGRYTLAERIGGGAMGDVWRADDGVLERRVAVKILRPELFEDARFAKRFRREALILATLDHPGIVDVHDYGENAVGDGGRVAYIVMELVEGRPLGELLKDGVLLPPEQAMGIAADALDALHAAHRRQVVHRDVKPSNLLVCADGRVKVTDFGIAVDLATSKITPDHAVVGTALYIAPEQVEGHGTTPACDLYSMGVVCYKMLTGKVPFDGERAIELLLKHVQQPAPALPADVPQPVRDFVATALAKKPEDRFPDAAAMAEAARAAVAGPANPPPAPPPVPDPAPAPTPGGDPAVPPEPATPAGAVAAEPERPRRGRRLLLPVLVPCLVALVAVGVLLARNLPSGSDSGTPAQGVPASALAPAPAHPSAAGSAAPSGTRSADPTSSAAGVQSGPPTPSTTTEGRAVPTDPAPSTAPAPPAAGHPTTARTGAPTATQPGTYPMKGLSMSNDGAAIPGSGAAAGPAGGCTAWLDDAGGGKLYGMLNTDYYETCHAELVRSDGLTVGLAASVGAERTGVVSGAGYSTRMCVWQQGAVADKQCAATVVIHGGAPVVE</sequence>
<dbReference type="GO" id="GO:0045717">
    <property type="term" value="P:negative regulation of fatty acid biosynthetic process"/>
    <property type="evidence" value="ECO:0007669"/>
    <property type="project" value="UniProtKB-ARBA"/>
</dbReference>
<dbReference type="FunFam" id="1.10.510.10:FF:000021">
    <property type="entry name" value="Serine/threonine protein kinase"/>
    <property type="match status" value="1"/>
</dbReference>
<organism evidence="12 13">
    <name type="scientific">Actinacidiphila bryophytorum</name>
    <dbReference type="NCBI Taxonomy" id="1436133"/>
    <lineage>
        <taxon>Bacteria</taxon>
        <taxon>Bacillati</taxon>
        <taxon>Actinomycetota</taxon>
        <taxon>Actinomycetes</taxon>
        <taxon>Kitasatosporales</taxon>
        <taxon>Streptomycetaceae</taxon>
        <taxon>Actinacidiphila</taxon>
    </lineage>
</organism>
<proteinExistence type="predicted"/>
<dbReference type="PANTHER" id="PTHR43289:SF6">
    <property type="entry name" value="SERINE_THREONINE-PROTEIN KINASE NEKL-3"/>
    <property type="match status" value="1"/>
</dbReference>
<dbReference type="EC" id="2.7.11.1" evidence="1"/>
<feature type="binding site" evidence="9">
    <location>
        <position position="41"/>
    </location>
    <ligand>
        <name>ATP</name>
        <dbReference type="ChEBI" id="CHEBI:30616"/>
    </ligand>
</feature>
<evidence type="ECO:0000259" key="11">
    <source>
        <dbReference type="PROSITE" id="PS50011"/>
    </source>
</evidence>
<keyword evidence="4 9" id="KW-0547">Nucleotide-binding</keyword>
<dbReference type="Proteomes" id="UP001153328">
    <property type="component" value="Unassembled WGS sequence"/>
</dbReference>
<dbReference type="FunFam" id="3.30.200.20:FF:000035">
    <property type="entry name" value="Serine/threonine protein kinase Stk1"/>
    <property type="match status" value="1"/>
</dbReference>
<gene>
    <name evidence="12" type="ORF">SBRY_40946</name>
</gene>
<dbReference type="Gene3D" id="3.30.200.20">
    <property type="entry name" value="Phosphorylase Kinase, domain 1"/>
    <property type="match status" value="1"/>
</dbReference>
<dbReference type="Gene3D" id="1.10.510.10">
    <property type="entry name" value="Transferase(Phosphotransferase) domain 1"/>
    <property type="match status" value="1"/>
</dbReference>
<dbReference type="Pfam" id="PF00069">
    <property type="entry name" value="Pkinase"/>
    <property type="match status" value="1"/>
</dbReference>
<comment type="caution">
    <text evidence="12">The sequence shown here is derived from an EMBL/GenBank/DDBJ whole genome shotgun (WGS) entry which is preliminary data.</text>
</comment>
<keyword evidence="13" id="KW-1185">Reference proteome</keyword>
<keyword evidence="3 12" id="KW-0808">Transferase</keyword>
<dbReference type="SMART" id="SM00220">
    <property type="entry name" value="S_TKc"/>
    <property type="match status" value="1"/>
</dbReference>
<dbReference type="CDD" id="cd14014">
    <property type="entry name" value="STKc_PknB_like"/>
    <property type="match status" value="1"/>
</dbReference>
<evidence type="ECO:0000256" key="7">
    <source>
        <dbReference type="ARBA" id="ARBA00047899"/>
    </source>
</evidence>
<reference evidence="12" key="1">
    <citation type="submission" date="2021-06" db="EMBL/GenBank/DDBJ databases">
        <authorList>
            <person name="Arsene-Ploetze F."/>
        </authorList>
    </citation>
    <scope>NUCLEOTIDE SEQUENCE</scope>
    <source>
        <strain evidence="12">SBRY1</strain>
    </source>
</reference>
<feature type="compositionally biased region" description="Low complexity" evidence="10">
    <location>
        <begin position="265"/>
        <end position="277"/>
    </location>
</feature>
<keyword evidence="5 12" id="KW-0418">Kinase</keyword>
<dbReference type="SUPFAM" id="SSF56112">
    <property type="entry name" value="Protein kinase-like (PK-like)"/>
    <property type="match status" value="1"/>
</dbReference>
<comment type="catalytic activity">
    <reaction evidence="8">
        <text>L-seryl-[protein] + ATP = O-phospho-L-seryl-[protein] + ADP + H(+)</text>
        <dbReference type="Rhea" id="RHEA:17989"/>
        <dbReference type="Rhea" id="RHEA-COMP:9863"/>
        <dbReference type="Rhea" id="RHEA-COMP:11604"/>
        <dbReference type="ChEBI" id="CHEBI:15378"/>
        <dbReference type="ChEBI" id="CHEBI:29999"/>
        <dbReference type="ChEBI" id="CHEBI:30616"/>
        <dbReference type="ChEBI" id="CHEBI:83421"/>
        <dbReference type="ChEBI" id="CHEBI:456216"/>
        <dbReference type="EC" id="2.7.11.1"/>
    </reaction>
</comment>
<dbReference type="InterPro" id="IPR011009">
    <property type="entry name" value="Kinase-like_dom_sf"/>
</dbReference>
<feature type="compositionally biased region" description="Pro residues" evidence="10">
    <location>
        <begin position="416"/>
        <end position="428"/>
    </location>
</feature>
<dbReference type="PANTHER" id="PTHR43289">
    <property type="entry name" value="MITOGEN-ACTIVATED PROTEIN KINASE KINASE KINASE 20-RELATED"/>
    <property type="match status" value="1"/>
</dbReference>
<evidence type="ECO:0000256" key="5">
    <source>
        <dbReference type="ARBA" id="ARBA00022777"/>
    </source>
</evidence>